<reference evidence="4 5" key="1">
    <citation type="submission" date="2019-04" db="EMBL/GenBank/DDBJ databases">
        <authorList>
            <person name="Hwang J.C."/>
        </authorList>
    </citation>
    <scope>NUCLEOTIDE SEQUENCE [LARGE SCALE GENOMIC DNA]</scope>
    <source>
        <strain evidence="4 5">IMCC35002</strain>
    </source>
</reference>
<keyword evidence="2" id="KW-1133">Transmembrane helix</keyword>
<dbReference type="Pfam" id="PF05036">
    <property type="entry name" value="SPOR"/>
    <property type="match status" value="1"/>
</dbReference>
<evidence type="ECO:0000256" key="1">
    <source>
        <dbReference type="SAM" id="MobiDB-lite"/>
    </source>
</evidence>
<dbReference type="EMBL" id="SWCJ01000004">
    <property type="protein sequence ID" value="TKB56077.1"/>
    <property type="molecule type" value="Genomic_DNA"/>
</dbReference>
<gene>
    <name evidence="4" type="ORF">FCL42_07630</name>
</gene>
<dbReference type="RefSeq" id="WP_136862806.1">
    <property type="nucleotide sequence ID" value="NZ_SWCJ01000004.1"/>
</dbReference>
<feature type="region of interest" description="Disordered" evidence="1">
    <location>
        <begin position="1"/>
        <end position="20"/>
    </location>
</feature>
<feature type="domain" description="SPOR" evidence="3">
    <location>
        <begin position="106"/>
        <end position="185"/>
    </location>
</feature>
<dbReference type="OrthoDB" id="8558195at2"/>
<dbReference type="InterPro" id="IPR036680">
    <property type="entry name" value="SPOR-like_sf"/>
</dbReference>
<accession>A0A4U1BQ22</accession>
<keyword evidence="2" id="KW-0812">Transmembrane</keyword>
<evidence type="ECO:0000259" key="3">
    <source>
        <dbReference type="PROSITE" id="PS51724"/>
    </source>
</evidence>
<sequence length="187" mass="21141">MATRDYAKRGGRKPRRGRKAAPKRSFPWVAAVAALALIGGFAYLLWNISGSSDEVVELEPQTPVVEAPKPKIKPKEVDPLPEKPQETWEYIETLPEQQIEVEVPEQKLGGPYQMQCGSFRKQSQAEEMKAKIAFSGLEAEVRRTKGDNGVWYRVRLGPYDRKRVADSDKNTLKRAGIATCQVWLWTN</sequence>
<dbReference type="Gene3D" id="3.30.70.1070">
    <property type="entry name" value="Sporulation related repeat"/>
    <property type="match status" value="1"/>
</dbReference>
<evidence type="ECO:0000256" key="2">
    <source>
        <dbReference type="SAM" id="Phobius"/>
    </source>
</evidence>
<evidence type="ECO:0000313" key="5">
    <source>
        <dbReference type="Proteomes" id="UP000305675"/>
    </source>
</evidence>
<dbReference type="PANTHER" id="PTHR38687:SF2">
    <property type="entry name" value="CELL DIVISION PROTEIN FTSN"/>
    <property type="match status" value="1"/>
</dbReference>
<dbReference type="Proteomes" id="UP000305675">
    <property type="component" value="Unassembled WGS sequence"/>
</dbReference>
<proteinExistence type="predicted"/>
<dbReference type="InterPro" id="IPR007730">
    <property type="entry name" value="SPOR-like_dom"/>
</dbReference>
<dbReference type="PANTHER" id="PTHR38687">
    <property type="entry name" value="CELL DIVISION PROTEIN DEDD-RELATED"/>
    <property type="match status" value="1"/>
</dbReference>
<dbReference type="InterPro" id="IPR052521">
    <property type="entry name" value="Cell_div_SPOR-domain"/>
</dbReference>
<keyword evidence="5" id="KW-1185">Reference proteome</keyword>
<organism evidence="4 5">
    <name type="scientific">Ferrimonas aestuarii</name>
    <dbReference type="NCBI Taxonomy" id="2569539"/>
    <lineage>
        <taxon>Bacteria</taxon>
        <taxon>Pseudomonadati</taxon>
        <taxon>Pseudomonadota</taxon>
        <taxon>Gammaproteobacteria</taxon>
        <taxon>Alteromonadales</taxon>
        <taxon>Ferrimonadaceae</taxon>
        <taxon>Ferrimonas</taxon>
    </lineage>
</organism>
<comment type="caution">
    <text evidence="4">The sequence shown here is derived from an EMBL/GenBank/DDBJ whole genome shotgun (WGS) entry which is preliminary data.</text>
</comment>
<dbReference type="SUPFAM" id="SSF110997">
    <property type="entry name" value="Sporulation related repeat"/>
    <property type="match status" value="1"/>
</dbReference>
<dbReference type="GO" id="GO:0042834">
    <property type="term" value="F:peptidoglycan binding"/>
    <property type="evidence" value="ECO:0007669"/>
    <property type="project" value="InterPro"/>
</dbReference>
<evidence type="ECO:0000313" key="4">
    <source>
        <dbReference type="EMBL" id="TKB56077.1"/>
    </source>
</evidence>
<dbReference type="AlphaFoldDB" id="A0A4U1BQ22"/>
<protein>
    <submittedName>
        <fullName evidence="4">Sporulation protein</fullName>
    </submittedName>
</protein>
<name>A0A4U1BQ22_9GAMM</name>
<keyword evidence="2" id="KW-0472">Membrane</keyword>
<feature type="compositionally biased region" description="Basic residues" evidence="1">
    <location>
        <begin position="9"/>
        <end position="20"/>
    </location>
</feature>
<dbReference type="PROSITE" id="PS51724">
    <property type="entry name" value="SPOR"/>
    <property type="match status" value="1"/>
</dbReference>
<feature type="transmembrane region" description="Helical" evidence="2">
    <location>
        <begin position="25"/>
        <end position="46"/>
    </location>
</feature>